<keyword evidence="8" id="KW-1185">Reference proteome</keyword>
<dbReference type="AlphaFoldDB" id="A0A1N6ISM2"/>
<name>A0A1N6ISM2_9FLAO</name>
<evidence type="ECO:0000313" key="8">
    <source>
        <dbReference type="Proteomes" id="UP000185207"/>
    </source>
</evidence>
<dbReference type="Pfam" id="PF03739">
    <property type="entry name" value="LptF_LptG"/>
    <property type="match status" value="1"/>
</dbReference>
<reference evidence="8" key="1">
    <citation type="submission" date="2016-11" db="EMBL/GenBank/DDBJ databases">
        <authorList>
            <person name="Varghese N."/>
            <person name="Submissions S."/>
        </authorList>
    </citation>
    <scope>NUCLEOTIDE SEQUENCE [LARGE SCALE GENOMIC DNA]</scope>
    <source>
        <strain evidence="8">DSM 27623</strain>
    </source>
</reference>
<feature type="transmembrane region" description="Helical" evidence="6">
    <location>
        <begin position="54"/>
        <end position="77"/>
    </location>
</feature>
<evidence type="ECO:0000313" key="7">
    <source>
        <dbReference type="EMBL" id="SIO34983.1"/>
    </source>
</evidence>
<gene>
    <name evidence="7" type="ORF">SAMN05444409_2954</name>
</gene>
<feature type="transmembrane region" description="Helical" evidence="6">
    <location>
        <begin position="104"/>
        <end position="123"/>
    </location>
</feature>
<evidence type="ECO:0000256" key="1">
    <source>
        <dbReference type="ARBA" id="ARBA00004651"/>
    </source>
</evidence>
<dbReference type="GO" id="GO:0043190">
    <property type="term" value="C:ATP-binding cassette (ABC) transporter complex"/>
    <property type="evidence" value="ECO:0007669"/>
    <property type="project" value="TreeGrafter"/>
</dbReference>
<dbReference type="PANTHER" id="PTHR33529">
    <property type="entry name" value="SLR0882 PROTEIN-RELATED"/>
    <property type="match status" value="1"/>
</dbReference>
<feature type="transmembrane region" description="Helical" evidence="6">
    <location>
        <begin position="308"/>
        <end position="328"/>
    </location>
</feature>
<evidence type="ECO:0000256" key="6">
    <source>
        <dbReference type="SAM" id="Phobius"/>
    </source>
</evidence>
<accession>A0A1N6ISM2</accession>
<dbReference type="InterPro" id="IPR005495">
    <property type="entry name" value="LptG/LptF_permease"/>
</dbReference>
<dbReference type="Proteomes" id="UP000185207">
    <property type="component" value="Unassembled WGS sequence"/>
</dbReference>
<evidence type="ECO:0000256" key="4">
    <source>
        <dbReference type="ARBA" id="ARBA00022989"/>
    </source>
</evidence>
<feature type="transmembrane region" description="Helical" evidence="6">
    <location>
        <begin position="340"/>
        <end position="359"/>
    </location>
</feature>
<sequence>MKIIDLYVIKKYLGTLIFMLVLLSVIIMVVDVQAKTPRIESNGFTVGYFLLNFYPFWIMNLILTFMSILVFITVIFFTSRMANNTEIVAIVSSGASFHRFARPYLVTSLLIAFITLAVNHFILPWSNIKKNVLEPYTYNAINKEKLLGNMSIASNINPSEYIFVNSYNKKENRGTGYMYQKFDKNKKLIYQITATDIQWDANKKNFAISNYTERTVKKDNTEILGSGPTKIQDFKLPPSELFPDKLVAQNKTTPELLEMIKRERMKGNNNVTSFYNELYQRTSMPVSIIILTFLGLSLSSEKKRGGLGLNLALGIALAFLFVFSFQVLNVVSENKTLTPLLAMWLPNIVFAPIAAYLYIKRANQ</sequence>
<evidence type="ECO:0000256" key="2">
    <source>
        <dbReference type="ARBA" id="ARBA00022475"/>
    </source>
</evidence>
<feature type="transmembrane region" description="Helical" evidence="6">
    <location>
        <begin position="278"/>
        <end position="296"/>
    </location>
</feature>
<dbReference type="OrthoDB" id="9807977at2"/>
<keyword evidence="4 6" id="KW-1133">Transmembrane helix</keyword>
<dbReference type="RefSeq" id="WP_074236091.1">
    <property type="nucleotide sequence ID" value="NZ_FSRK01000002.1"/>
</dbReference>
<dbReference type="STRING" id="1416779.SAMN05444409_2954"/>
<evidence type="ECO:0000256" key="5">
    <source>
        <dbReference type="ARBA" id="ARBA00023136"/>
    </source>
</evidence>
<dbReference type="GO" id="GO:0015920">
    <property type="term" value="P:lipopolysaccharide transport"/>
    <property type="evidence" value="ECO:0007669"/>
    <property type="project" value="TreeGrafter"/>
</dbReference>
<evidence type="ECO:0000256" key="3">
    <source>
        <dbReference type="ARBA" id="ARBA00022692"/>
    </source>
</evidence>
<keyword evidence="5 6" id="KW-0472">Membrane</keyword>
<feature type="transmembrane region" description="Helical" evidence="6">
    <location>
        <begin position="12"/>
        <end position="34"/>
    </location>
</feature>
<protein>
    <submittedName>
        <fullName evidence="7">Lipopolysaccharide export system permease protein</fullName>
    </submittedName>
</protein>
<organism evidence="7 8">
    <name type="scientific">Epilithonimonas zeae</name>
    <dbReference type="NCBI Taxonomy" id="1416779"/>
    <lineage>
        <taxon>Bacteria</taxon>
        <taxon>Pseudomonadati</taxon>
        <taxon>Bacteroidota</taxon>
        <taxon>Flavobacteriia</taxon>
        <taxon>Flavobacteriales</taxon>
        <taxon>Weeksellaceae</taxon>
        <taxon>Chryseobacterium group</taxon>
        <taxon>Epilithonimonas</taxon>
    </lineage>
</organism>
<keyword evidence="2" id="KW-1003">Cell membrane</keyword>
<comment type="subcellular location">
    <subcellularLocation>
        <location evidence="1">Cell membrane</location>
        <topology evidence="1">Multi-pass membrane protein</topology>
    </subcellularLocation>
</comment>
<dbReference type="PANTHER" id="PTHR33529:SF8">
    <property type="entry name" value="PERMEASE, YJGP_YJGQ FAMILY"/>
    <property type="match status" value="1"/>
</dbReference>
<proteinExistence type="predicted"/>
<dbReference type="EMBL" id="FSRK01000002">
    <property type="protein sequence ID" value="SIO34983.1"/>
    <property type="molecule type" value="Genomic_DNA"/>
</dbReference>
<keyword evidence="3 6" id="KW-0812">Transmembrane</keyword>